<evidence type="ECO:0000256" key="2">
    <source>
        <dbReference type="ARBA" id="ARBA00022840"/>
    </source>
</evidence>
<dbReference type="GO" id="GO:0035556">
    <property type="term" value="P:intracellular signal transduction"/>
    <property type="evidence" value="ECO:0007669"/>
    <property type="project" value="TreeGrafter"/>
</dbReference>
<dbReference type="GeneID" id="94829703"/>
<keyword evidence="6" id="KW-0808">Transferase</keyword>
<dbReference type="InterPro" id="IPR043024">
    <property type="entry name" value="KA1_sf_fungal"/>
</dbReference>
<protein>
    <submittedName>
        <fullName evidence="6">CBL-interacting protein kinase 10</fullName>
    </submittedName>
</protein>
<dbReference type="PROSITE" id="PS00107">
    <property type="entry name" value="PROTEIN_KINASE_ATP"/>
    <property type="match status" value="1"/>
</dbReference>
<dbReference type="InterPro" id="IPR000719">
    <property type="entry name" value="Prot_kinase_dom"/>
</dbReference>
<feature type="compositionally biased region" description="Polar residues" evidence="4">
    <location>
        <begin position="417"/>
        <end position="443"/>
    </location>
</feature>
<evidence type="ECO:0000259" key="5">
    <source>
        <dbReference type="PROSITE" id="PS50011"/>
    </source>
</evidence>
<dbReference type="AlphaFoldDB" id="A0A1J4JHN3"/>
<feature type="region of interest" description="Disordered" evidence="4">
    <location>
        <begin position="416"/>
        <end position="461"/>
    </location>
</feature>
<dbReference type="EMBL" id="MLAK01001137">
    <property type="protein sequence ID" value="OHS97115.1"/>
    <property type="molecule type" value="Genomic_DNA"/>
</dbReference>
<feature type="binding site" evidence="3">
    <location>
        <position position="36"/>
    </location>
    <ligand>
        <name>ATP</name>
        <dbReference type="ChEBI" id="CHEBI:30616"/>
    </ligand>
</feature>
<gene>
    <name evidence="6" type="ORF">TRFO_09689</name>
</gene>
<dbReference type="InterPro" id="IPR017441">
    <property type="entry name" value="Protein_kinase_ATP_BS"/>
</dbReference>
<feature type="region of interest" description="Disordered" evidence="4">
    <location>
        <begin position="327"/>
        <end position="399"/>
    </location>
</feature>
<dbReference type="FunFam" id="1.10.510.10:FF:000571">
    <property type="entry name" value="Maternal embryonic leucine zipper kinase"/>
    <property type="match status" value="1"/>
</dbReference>
<dbReference type="GO" id="GO:0004674">
    <property type="term" value="F:protein serine/threonine kinase activity"/>
    <property type="evidence" value="ECO:0007669"/>
    <property type="project" value="TreeGrafter"/>
</dbReference>
<dbReference type="Proteomes" id="UP000179807">
    <property type="component" value="Unassembled WGS sequence"/>
</dbReference>
<dbReference type="InterPro" id="IPR008271">
    <property type="entry name" value="Ser/Thr_kinase_AS"/>
</dbReference>
<dbReference type="Gene3D" id="3.30.310.220">
    <property type="entry name" value="Fungal kinase associated-1 domain"/>
    <property type="match status" value="1"/>
</dbReference>
<feature type="region of interest" description="Disordered" evidence="4">
    <location>
        <begin position="488"/>
        <end position="518"/>
    </location>
</feature>
<dbReference type="PROSITE" id="PS00108">
    <property type="entry name" value="PROTEIN_KINASE_ST"/>
    <property type="match status" value="1"/>
</dbReference>
<dbReference type="CDD" id="cd14003">
    <property type="entry name" value="STKc_AMPK-like"/>
    <property type="match status" value="1"/>
</dbReference>
<name>A0A1J4JHN3_9EUKA</name>
<dbReference type="Gene3D" id="1.10.510.10">
    <property type="entry name" value="Transferase(Phosphotransferase) domain 1"/>
    <property type="match status" value="1"/>
</dbReference>
<dbReference type="GO" id="GO:0005524">
    <property type="term" value="F:ATP binding"/>
    <property type="evidence" value="ECO:0007669"/>
    <property type="project" value="UniProtKB-UniRule"/>
</dbReference>
<dbReference type="PANTHER" id="PTHR24346:SF30">
    <property type="entry name" value="MATERNAL EMBRYONIC LEUCINE ZIPPER KINASE"/>
    <property type="match status" value="1"/>
</dbReference>
<evidence type="ECO:0000256" key="1">
    <source>
        <dbReference type="ARBA" id="ARBA00022741"/>
    </source>
</evidence>
<proteinExistence type="predicted"/>
<evidence type="ECO:0000313" key="6">
    <source>
        <dbReference type="EMBL" id="OHS97115.1"/>
    </source>
</evidence>
<evidence type="ECO:0000313" key="7">
    <source>
        <dbReference type="Proteomes" id="UP000179807"/>
    </source>
</evidence>
<dbReference type="Pfam" id="PF00069">
    <property type="entry name" value="Pkinase"/>
    <property type="match status" value="1"/>
</dbReference>
<evidence type="ECO:0000256" key="4">
    <source>
        <dbReference type="SAM" id="MobiDB-lite"/>
    </source>
</evidence>
<dbReference type="VEuPathDB" id="TrichDB:TRFO_09689"/>
<keyword evidence="2 3" id="KW-0067">ATP-binding</keyword>
<comment type="caution">
    <text evidence="6">The sequence shown here is derived from an EMBL/GenBank/DDBJ whole genome shotgun (WGS) entry which is preliminary data.</text>
</comment>
<evidence type="ECO:0000256" key="3">
    <source>
        <dbReference type="PROSITE-ProRule" id="PRU10141"/>
    </source>
</evidence>
<sequence>MSRLSDYRIKKTIGEGATSKVKLVEHVRTHKEYAMKIIKPREEIQKQIDREISILQILASENNSSQNSESISQNSEHLPSIKDNKIRHENLVNLHEIIRDKKKIYLILDYVSNGDLEEKISSEGGSLDESEARVYFRQLIKAIEFLHSKSITHRDLKLENLLIDKNGNLRLADFGLSIMAQTDLSTHCGTPYYVAPEVFFCAKYDGPPADIWSCGIILFVMLAGYFPFEGKDFDDLGRKVMKGKIDFPSYFSTNVIDLIQGILTKDPAQRFTIEQIKNHSWYKGHSATLTPTSIIAFDDLIIDLDDQISTQNTNINHKIDVEAHQTNENENETEISHNNGNHNNDTNELNTAFDSDEDSTSSIRKSDNSRSLCDTSETGSKTSSTYTEEEEEENIIPINLQFRPNDSVVKIPVAPQRLSSTSSASADIEPNSSFSHYENSIQQSDRKSDGTNKKPGKKSSKNVFTFNMSQFDVYQIIMNYLHSSKAKIANHNSQNDKKKTKKEKMNKKNENNSTINSSEEAKIEASIKLFIRRVKFAIEINQNANNATIVTVTKQKGSGRNFKRILKSMRSSFDHC</sequence>
<feature type="compositionally biased region" description="Low complexity" evidence="4">
    <location>
        <begin position="338"/>
        <end position="350"/>
    </location>
</feature>
<dbReference type="PANTHER" id="PTHR24346">
    <property type="entry name" value="MAP/MICROTUBULE AFFINITY-REGULATING KINASE"/>
    <property type="match status" value="1"/>
</dbReference>
<keyword evidence="7" id="KW-1185">Reference proteome</keyword>
<feature type="domain" description="Protein kinase" evidence="5">
    <location>
        <begin position="7"/>
        <end position="282"/>
    </location>
</feature>
<dbReference type="InterPro" id="IPR011009">
    <property type="entry name" value="Kinase-like_dom_sf"/>
</dbReference>
<dbReference type="PROSITE" id="PS50011">
    <property type="entry name" value="PROTEIN_KINASE_DOM"/>
    <property type="match status" value="1"/>
</dbReference>
<feature type="compositionally biased region" description="Low complexity" evidence="4">
    <location>
        <begin position="375"/>
        <end position="386"/>
    </location>
</feature>
<dbReference type="SMART" id="SM00220">
    <property type="entry name" value="S_TKc"/>
    <property type="match status" value="1"/>
</dbReference>
<reference evidence="6" key="1">
    <citation type="submission" date="2016-10" db="EMBL/GenBank/DDBJ databases">
        <authorList>
            <person name="Benchimol M."/>
            <person name="Almeida L.G."/>
            <person name="Vasconcelos A.T."/>
            <person name="Perreira-Neves A."/>
            <person name="Rosa I.A."/>
            <person name="Tasca T."/>
            <person name="Bogo M.R."/>
            <person name="de Souza W."/>
        </authorList>
    </citation>
    <scope>NUCLEOTIDE SEQUENCE [LARGE SCALE GENOMIC DNA]</scope>
    <source>
        <strain evidence="6">K</strain>
    </source>
</reference>
<keyword evidence="1 3" id="KW-0547">Nucleotide-binding</keyword>
<keyword evidence="6" id="KW-0418">Kinase</keyword>
<organism evidence="6 7">
    <name type="scientific">Tritrichomonas foetus</name>
    <dbReference type="NCBI Taxonomy" id="1144522"/>
    <lineage>
        <taxon>Eukaryota</taxon>
        <taxon>Metamonada</taxon>
        <taxon>Parabasalia</taxon>
        <taxon>Tritrichomonadida</taxon>
        <taxon>Tritrichomonadidae</taxon>
        <taxon>Tritrichomonas</taxon>
    </lineage>
</organism>
<dbReference type="RefSeq" id="XP_068350252.1">
    <property type="nucleotide sequence ID" value="XM_068494999.1"/>
</dbReference>
<dbReference type="SUPFAM" id="SSF56112">
    <property type="entry name" value="Protein kinase-like (PK-like)"/>
    <property type="match status" value="1"/>
</dbReference>
<accession>A0A1J4JHN3</accession>
<dbReference type="GO" id="GO:0005737">
    <property type="term" value="C:cytoplasm"/>
    <property type="evidence" value="ECO:0007669"/>
    <property type="project" value="TreeGrafter"/>
</dbReference>